<dbReference type="AlphaFoldDB" id="A0AA39T719"/>
<proteinExistence type="predicted"/>
<dbReference type="Proteomes" id="UP001175227">
    <property type="component" value="Unassembled WGS sequence"/>
</dbReference>
<sequence length="767" mass="87122">MPSFRFIGSSGTLTNGQQQIDLHLFNDHDSPVYPKFRLVHEQISLTVAFVSYQEKWAPNGHWSWIINALPPASLWLLGGPQPILIPSALRQLPNMFMLRGWHLHFGRTYELEMWPAFPNGPRSSIFHWSHTRASPTEPMTPHPPHLAKRREGYIARWGVQVQTIPFYRFYKCILLVYIAFYLNGFTLCAGCKLAEMYTVAFAEGKHTSIKIAIADDYYNIHWGPFHAVPEYHEAKHGKASEWKMDLVGDAGGLGLLERRFWRCWMGCRGIRHKERLVECPSLKRTALNFFIKGTMTLLNQQSPIPSGGTGTPGAGIRLLLGGTCVHNSSTYMTIPLFIPSVNSSWLGRYLGMIKSASGSLPASVYGPPPESVSKAPALNLNLPGVKWCSGRYDEFNREGQASCNIGKVGHQDRSRRLRGCDLSGRFLVAILLVRVPPLWLLVRRLESESIPALKNIPSRLSTNSRALEVFAPMHLVALFLLVPCSRLLMRYYFLRRPSSSGLVLRQPVQIISSFKTFEDLEMYTAGKSYIENEVDALLWLYTGSSTSSTRHLVIHARAGLPPDRIARAKEVFSPHWAEIRAEKERKLMDCMVLARDEYTRWVPKDIPNINHKIEPLLRLEILFPELRRKFPSGIFGEHNLDFSKKLSNTLSITLCSMEDSHFQQPIDQKEVAINTLLADRGLHHPAVWKKLLDRRVTKEQLFQDRWDAFTIDMCLSMVKAIYLPECYPPEECSCTLVYAAVTYCKPDILKGRFLAMLASPQRGYGLG</sequence>
<keyword evidence="2" id="KW-1185">Reference proteome</keyword>
<evidence type="ECO:0000313" key="2">
    <source>
        <dbReference type="Proteomes" id="UP001175227"/>
    </source>
</evidence>
<evidence type="ECO:0000313" key="1">
    <source>
        <dbReference type="EMBL" id="KAK0468971.1"/>
    </source>
</evidence>
<dbReference type="EMBL" id="JAUEPR010000064">
    <property type="protein sequence ID" value="KAK0468971.1"/>
    <property type="molecule type" value="Genomic_DNA"/>
</dbReference>
<organism evidence="1 2">
    <name type="scientific">Armillaria novae-zelandiae</name>
    <dbReference type="NCBI Taxonomy" id="153914"/>
    <lineage>
        <taxon>Eukaryota</taxon>
        <taxon>Fungi</taxon>
        <taxon>Dikarya</taxon>
        <taxon>Basidiomycota</taxon>
        <taxon>Agaricomycotina</taxon>
        <taxon>Agaricomycetes</taxon>
        <taxon>Agaricomycetidae</taxon>
        <taxon>Agaricales</taxon>
        <taxon>Marasmiineae</taxon>
        <taxon>Physalacriaceae</taxon>
        <taxon>Armillaria</taxon>
    </lineage>
</organism>
<reference evidence="1" key="1">
    <citation type="submission" date="2023-06" db="EMBL/GenBank/DDBJ databases">
        <authorList>
            <consortium name="Lawrence Berkeley National Laboratory"/>
            <person name="Ahrendt S."/>
            <person name="Sahu N."/>
            <person name="Indic B."/>
            <person name="Wong-Bajracharya J."/>
            <person name="Merenyi Z."/>
            <person name="Ke H.-M."/>
            <person name="Monk M."/>
            <person name="Kocsube S."/>
            <person name="Drula E."/>
            <person name="Lipzen A."/>
            <person name="Balint B."/>
            <person name="Henrissat B."/>
            <person name="Andreopoulos B."/>
            <person name="Martin F.M."/>
            <person name="Harder C.B."/>
            <person name="Rigling D."/>
            <person name="Ford K.L."/>
            <person name="Foster G.D."/>
            <person name="Pangilinan J."/>
            <person name="Papanicolaou A."/>
            <person name="Barry K."/>
            <person name="LaButti K."/>
            <person name="Viragh M."/>
            <person name="Koriabine M."/>
            <person name="Yan M."/>
            <person name="Riley R."/>
            <person name="Champramary S."/>
            <person name="Plett K.L."/>
            <person name="Tsai I.J."/>
            <person name="Slot J."/>
            <person name="Sipos G."/>
            <person name="Plett J."/>
            <person name="Nagy L.G."/>
            <person name="Grigoriev I.V."/>
        </authorList>
    </citation>
    <scope>NUCLEOTIDE SEQUENCE</scope>
    <source>
        <strain evidence="1">ICMP 16352</strain>
    </source>
</reference>
<gene>
    <name evidence="1" type="ORF">IW261DRAFT_1426017</name>
</gene>
<accession>A0AA39T719</accession>
<protein>
    <submittedName>
        <fullName evidence="1">Uncharacterized protein</fullName>
    </submittedName>
</protein>
<name>A0AA39T719_9AGAR</name>
<comment type="caution">
    <text evidence="1">The sequence shown here is derived from an EMBL/GenBank/DDBJ whole genome shotgun (WGS) entry which is preliminary data.</text>
</comment>